<feature type="domain" description="Ribosome recycling factor" evidence="6">
    <location>
        <begin position="20"/>
        <end position="183"/>
    </location>
</feature>
<comment type="similarity">
    <text evidence="2 5">Belongs to the RRF family.</text>
</comment>
<evidence type="ECO:0000256" key="4">
    <source>
        <dbReference type="ARBA" id="ARBA00022917"/>
    </source>
</evidence>
<dbReference type="Proteomes" id="UP000254664">
    <property type="component" value="Unassembled WGS sequence"/>
</dbReference>
<keyword evidence="8" id="KW-1185">Reference proteome</keyword>
<evidence type="ECO:0000256" key="1">
    <source>
        <dbReference type="ARBA" id="ARBA00004496"/>
    </source>
</evidence>
<dbReference type="FunFam" id="1.10.132.20:FF:000001">
    <property type="entry name" value="Ribosome-recycling factor"/>
    <property type="match status" value="1"/>
</dbReference>
<dbReference type="OrthoDB" id="9804006at2"/>
<evidence type="ECO:0000256" key="3">
    <source>
        <dbReference type="ARBA" id="ARBA00022490"/>
    </source>
</evidence>
<dbReference type="AlphaFoldDB" id="A0A381J810"/>
<dbReference type="InterPro" id="IPR023584">
    <property type="entry name" value="Ribosome_recyc_fac_dom"/>
</dbReference>
<gene>
    <name evidence="5 7" type="primary">frr</name>
    <name evidence="7" type="ORF">NCTC9836_01583</name>
</gene>
<evidence type="ECO:0000256" key="2">
    <source>
        <dbReference type="ARBA" id="ARBA00005912"/>
    </source>
</evidence>
<accession>A0A381J810</accession>
<dbReference type="GO" id="GO:0006415">
    <property type="term" value="P:translational termination"/>
    <property type="evidence" value="ECO:0007669"/>
    <property type="project" value="UniProtKB-UniRule"/>
</dbReference>
<dbReference type="PANTHER" id="PTHR20982">
    <property type="entry name" value="RIBOSOME RECYCLING FACTOR"/>
    <property type="match status" value="1"/>
</dbReference>
<dbReference type="NCBIfam" id="TIGR00496">
    <property type="entry name" value="frr"/>
    <property type="match status" value="1"/>
</dbReference>
<dbReference type="Pfam" id="PF01765">
    <property type="entry name" value="RRF"/>
    <property type="match status" value="1"/>
</dbReference>
<keyword evidence="3 5" id="KW-0963">Cytoplasm</keyword>
<proteinExistence type="inferred from homology"/>
<evidence type="ECO:0000313" key="7">
    <source>
        <dbReference type="EMBL" id="SUY47255.1"/>
    </source>
</evidence>
<dbReference type="InterPro" id="IPR002661">
    <property type="entry name" value="Ribosome_recyc_fac"/>
</dbReference>
<evidence type="ECO:0000313" key="8">
    <source>
        <dbReference type="Proteomes" id="UP000254664"/>
    </source>
</evidence>
<name>A0A381J810_9CLOT</name>
<dbReference type="FunFam" id="3.30.1360.40:FF:000001">
    <property type="entry name" value="Ribosome-recycling factor"/>
    <property type="match status" value="1"/>
</dbReference>
<comment type="function">
    <text evidence="5">Responsible for the release of ribosomes from messenger RNA at the termination of protein biosynthesis. May increase the efficiency of translation by recycling ribosomes from one round of translation to another.</text>
</comment>
<sequence>MIKDIIKKAEDKMKKTTMVLKSDLSTMKAGRANPTMLDRIEVEYYGSMVPLSQVGNISAPEPRVILIQPWEKSLLKDIERSILKSDLGINPSNDGTVIRLMVPELTEETRKNLVKNIKKSGEDSKVAIRSIRRESNDKIKNMKKDGSLSEDEVKNVEDDIQKLTDSYIKQVDIIIDDKEKEVMSV</sequence>
<protein>
    <recommendedName>
        <fullName evidence="5">Ribosome-recycling factor</fullName>
        <shortName evidence="5">RRF</shortName>
    </recommendedName>
    <alternativeName>
        <fullName evidence="5">Ribosome-releasing factor</fullName>
    </alternativeName>
</protein>
<dbReference type="PANTHER" id="PTHR20982:SF3">
    <property type="entry name" value="MITOCHONDRIAL RIBOSOME RECYCLING FACTOR PSEUDO 1"/>
    <property type="match status" value="1"/>
</dbReference>
<evidence type="ECO:0000259" key="6">
    <source>
        <dbReference type="Pfam" id="PF01765"/>
    </source>
</evidence>
<dbReference type="GO" id="GO:0043023">
    <property type="term" value="F:ribosomal large subunit binding"/>
    <property type="evidence" value="ECO:0007669"/>
    <property type="project" value="TreeGrafter"/>
</dbReference>
<dbReference type="GO" id="GO:0005737">
    <property type="term" value="C:cytoplasm"/>
    <property type="evidence" value="ECO:0007669"/>
    <property type="project" value="UniProtKB-SubCell"/>
</dbReference>
<dbReference type="HAMAP" id="MF_00040">
    <property type="entry name" value="RRF"/>
    <property type="match status" value="1"/>
</dbReference>
<dbReference type="CDD" id="cd00520">
    <property type="entry name" value="RRF"/>
    <property type="match status" value="1"/>
</dbReference>
<organism evidence="7 8">
    <name type="scientific">Clostridium putrefaciens</name>
    <dbReference type="NCBI Taxonomy" id="99675"/>
    <lineage>
        <taxon>Bacteria</taxon>
        <taxon>Bacillati</taxon>
        <taxon>Bacillota</taxon>
        <taxon>Clostridia</taxon>
        <taxon>Eubacteriales</taxon>
        <taxon>Clostridiaceae</taxon>
        <taxon>Clostridium</taxon>
    </lineage>
</organism>
<comment type="subcellular location">
    <subcellularLocation>
        <location evidence="1 5">Cytoplasm</location>
    </subcellularLocation>
</comment>
<keyword evidence="4 5" id="KW-0648">Protein biosynthesis</keyword>
<dbReference type="InterPro" id="IPR036191">
    <property type="entry name" value="RRF_sf"/>
</dbReference>
<dbReference type="Gene3D" id="3.30.1360.40">
    <property type="match status" value="1"/>
</dbReference>
<dbReference type="RefSeq" id="WP_115641230.1">
    <property type="nucleotide sequence ID" value="NZ_UFWZ01000001.1"/>
</dbReference>
<dbReference type="EMBL" id="UFWZ01000001">
    <property type="protein sequence ID" value="SUY47255.1"/>
    <property type="molecule type" value="Genomic_DNA"/>
</dbReference>
<dbReference type="SUPFAM" id="SSF55194">
    <property type="entry name" value="Ribosome recycling factor, RRF"/>
    <property type="match status" value="1"/>
</dbReference>
<reference evidence="7 8" key="1">
    <citation type="submission" date="2018-06" db="EMBL/GenBank/DDBJ databases">
        <authorList>
            <consortium name="Pathogen Informatics"/>
            <person name="Doyle S."/>
        </authorList>
    </citation>
    <scope>NUCLEOTIDE SEQUENCE [LARGE SCALE GENOMIC DNA]</scope>
    <source>
        <strain evidence="7 8">NCTC9836</strain>
    </source>
</reference>
<evidence type="ECO:0000256" key="5">
    <source>
        <dbReference type="HAMAP-Rule" id="MF_00040"/>
    </source>
</evidence>
<dbReference type="Gene3D" id="1.10.132.20">
    <property type="entry name" value="Ribosome-recycling factor"/>
    <property type="match status" value="1"/>
</dbReference>